<reference evidence="2 3" key="1">
    <citation type="submission" date="2020-04" db="EMBL/GenBank/DDBJ databases">
        <title>Perkinsus olseni comparative genomics.</title>
        <authorList>
            <person name="Bogema D.R."/>
        </authorList>
    </citation>
    <scope>NUCLEOTIDE SEQUENCE [LARGE SCALE GENOMIC DNA]</scope>
    <source>
        <strain evidence="2">ATCC PRA-205</strain>
    </source>
</reference>
<dbReference type="EMBL" id="JABANM010019595">
    <property type="protein sequence ID" value="KAF4724213.1"/>
    <property type="molecule type" value="Genomic_DNA"/>
</dbReference>
<feature type="compositionally biased region" description="Pro residues" evidence="1">
    <location>
        <begin position="1"/>
        <end position="10"/>
    </location>
</feature>
<dbReference type="AlphaFoldDB" id="A0A7J6RUS7"/>
<proteinExistence type="predicted"/>
<accession>A0A7J6RUS7</accession>
<comment type="caution">
    <text evidence="2">The sequence shown here is derived from an EMBL/GenBank/DDBJ whole genome shotgun (WGS) entry which is preliminary data.</text>
</comment>
<feature type="region of interest" description="Disordered" evidence="1">
    <location>
        <begin position="70"/>
        <end position="101"/>
    </location>
</feature>
<organism evidence="2 3">
    <name type="scientific">Perkinsus olseni</name>
    <name type="common">Perkinsus atlanticus</name>
    <dbReference type="NCBI Taxonomy" id="32597"/>
    <lineage>
        <taxon>Eukaryota</taxon>
        <taxon>Sar</taxon>
        <taxon>Alveolata</taxon>
        <taxon>Perkinsozoa</taxon>
        <taxon>Perkinsea</taxon>
        <taxon>Perkinsida</taxon>
        <taxon>Perkinsidae</taxon>
        <taxon>Perkinsus</taxon>
    </lineage>
</organism>
<gene>
    <name evidence="2" type="ORF">FOZ62_029086</name>
</gene>
<feature type="region of interest" description="Disordered" evidence="1">
    <location>
        <begin position="1"/>
        <end position="40"/>
    </location>
</feature>
<dbReference type="Proteomes" id="UP000574390">
    <property type="component" value="Unassembled WGS sequence"/>
</dbReference>
<protein>
    <submittedName>
        <fullName evidence="2">Uncharacterized protein</fullName>
    </submittedName>
</protein>
<evidence type="ECO:0000313" key="3">
    <source>
        <dbReference type="Proteomes" id="UP000574390"/>
    </source>
</evidence>
<evidence type="ECO:0000313" key="2">
    <source>
        <dbReference type="EMBL" id="KAF4724213.1"/>
    </source>
</evidence>
<name>A0A7J6RUS7_PEROL</name>
<feature type="compositionally biased region" description="Low complexity" evidence="1">
    <location>
        <begin position="73"/>
        <end position="85"/>
    </location>
</feature>
<evidence type="ECO:0000256" key="1">
    <source>
        <dbReference type="SAM" id="MobiDB-lite"/>
    </source>
</evidence>
<sequence length="515" mass="58675">MTPSSPPPLPEEWTPGPVQAGRVSRDVRQGLPPLPENPTEEQIIRRMRAIEERMALLSRVESVSRQLDHLNVRSSSSRPTGPPSTDITPAPGVIRWGKGVRPGWQDPRSLVERMDDPVGPEDWIQWDNGVYAVAGERRDYSIAEVDELNRVANAGPHPEDRYGPDSYDVPLPPQQPKPHFDWDIDSAIARSGLRHPGWTEPSPFVPKSRTWDSICLRGSEREGCGWLRQSPTAIAPEDFANHEWNEYWQTFGDTACSSRVLRSQVIFEDLKVAGMVSSLDEDCAGRCLLLSGLSAGPYRNVSRGGSPYPPPYIPAASAILRWLHSADVPAMSVTIHCEHGHRYGEPRSECTVLLCCSRHVQLSIHRIMRLSRERPLRPRAYTFVARSNRTFELNLWDQKGRRSGLDKPEALVDLLYKYEVVKNQRDDVPLPFTSFYRWPSFFRDIRPAEWLWAEMYAYPYGPNEEYLSLTWIWKQTGPDAGLEEIVYPLMEYYREVDSDTAPGRWPGWSRHGPNA</sequence>